<feature type="region of interest" description="Disordered" evidence="2">
    <location>
        <begin position="21"/>
        <end position="58"/>
    </location>
</feature>
<dbReference type="Pfam" id="PF02582">
    <property type="entry name" value="DUF155"/>
    <property type="match status" value="1"/>
</dbReference>
<gene>
    <name evidence="5" type="ORF">DTER00134_LOCUS22669</name>
</gene>
<feature type="domain" description="DUF155" evidence="4">
    <location>
        <begin position="201"/>
        <end position="376"/>
    </location>
</feature>
<evidence type="ECO:0000256" key="1">
    <source>
        <dbReference type="ARBA" id="ARBA00008306"/>
    </source>
</evidence>
<sequence length="426" mass="48037">MPGGGYQDAETGLLIDGHKHDRWSHQHQHQHQHHELQRTSSLPHPEPKLHELPLSSYPAPVLRRTTSTHRVPAPEARAKVKQFISHRRSSSADRGGHYASSFTQGQWARASAHMQYRQRGRFVQLPAHMGNSEEDGEVALLPAEGQRGRITVFTVCDAFEQATVIKAIQRKHASTTCSSCSEVVLVQGLPSYQPGLDKGDLFIFDYGVVVCWGLSAAQELSVLNTLRPCQVKPLRPEDVHKEELGFQYTSDQLPNIQNDVITISRLKALDQQVKLAISHALAQSSKLSVYETRVADLVELVRHLPESMMEHGEIKMPRKQMARLMGRVFIQKSEVNLLSSVLDTPEFFWRAPDALQALYGTVGEYLELEDRANLVNNRTVLIQSMLNMWSDHANHHHVARLDRIIIILIVVEVAIAFAQIVGFFNY</sequence>
<organism evidence="5">
    <name type="scientific">Dunaliella tertiolecta</name>
    <name type="common">Green alga</name>
    <dbReference type="NCBI Taxonomy" id="3047"/>
    <lineage>
        <taxon>Eukaryota</taxon>
        <taxon>Viridiplantae</taxon>
        <taxon>Chlorophyta</taxon>
        <taxon>core chlorophytes</taxon>
        <taxon>Chlorophyceae</taxon>
        <taxon>CS clade</taxon>
        <taxon>Chlamydomonadales</taxon>
        <taxon>Dunaliellaceae</taxon>
        <taxon>Dunaliella</taxon>
    </lineage>
</organism>
<comment type="similarity">
    <text evidence="1">Belongs to the RMD1/sif2 family.</text>
</comment>
<dbReference type="PANTHER" id="PTHR16255:SF1">
    <property type="entry name" value="REQUIRED FOR MEIOTIC NUCLEAR DIVISION PROTEIN 1 HOMOLOG"/>
    <property type="match status" value="1"/>
</dbReference>
<feature type="transmembrane region" description="Helical" evidence="3">
    <location>
        <begin position="404"/>
        <end position="424"/>
    </location>
</feature>
<keyword evidence="3" id="KW-0812">Transmembrane</keyword>
<evidence type="ECO:0000256" key="3">
    <source>
        <dbReference type="SAM" id="Phobius"/>
    </source>
</evidence>
<evidence type="ECO:0000259" key="4">
    <source>
        <dbReference type="Pfam" id="PF02582"/>
    </source>
</evidence>
<keyword evidence="3" id="KW-0472">Membrane</keyword>
<dbReference type="InterPro" id="IPR051624">
    <property type="entry name" value="RMD1/Sad1-interacting"/>
</dbReference>
<reference evidence="5" key="1">
    <citation type="submission" date="2021-01" db="EMBL/GenBank/DDBJ databases">
        <authorList>
            <person name="Corre E."/>
            <person name="Pelletier E."/>
            <person name="Niang G."/>
            <person name="Scheremetjew M."/>
            <person name="Finn R."/>
            <person name="Kale V."/>
            <person name="Holt S."/>
            <person name="Cochrane G."/>
            <person name="Meng A."/>
            <person name="Brown T."/>
            <person name="Cohen L."/>
        </authorList>
    </citation>
    <scope>NUCLEOTIDE SEQUENCE</scope>
    <source>
        <strain evidence="5">CCMP1320</strain>
    </source>
</reference>
<dbReference type="InterPro" id="IPR003734">
    <property type="entry name" value="DUF155"/>
</dbReference>
<dbReference type="AlphaFoldDB" id="A0A7S3RAT2"/>
<proteinExistence type="inferred from homology"/>
<evidence type="ECO:0000313" key="5">
    <source>
        <dbReference type="EMBL" id="CAE0507592.1"/>
    </source>
</evidence>
<keyword evidence="3" id="KW-1133">Transmembrane helix</keyword>
<feature type="compositionally biased region" description="Basic residues" evidence="2">
    <location>
        <begin position="21"/>
        <end position="32"/>
    </location>
</feature>
<protein>
    <recommendedName>
        <fullName evidence="4">DUF155 domain-containing protein</fullName>
    </recommendedName>
</protein>
<dbReference type="PANTHER" id="PTHR16255">
    <property type="entry name" value="REQUIRED FOR MEIOTIC NUCLEAR DIVISION PROTEIN 1 HOMOLOG"/>
    <property type="match status" value="1"/>
</dbReference>
<name>A0A7S3RAT2_DUNTE</name>
<dbReference type="EMBL" id="HBIP01037605">
    <property type="protein sequence ID" value="CAE0507592.1"/>
    <property type="molecule type" value="Transcribed_RNA"/>
</dbReference>
<dbReference type="GO" id="GO:0005739">
    <property type="term" value="C:mitochondrion"/>
    <property type="evidence" value="ECO:0007669"/>
    <property type="project" value="UniProtKB-ARBA"/>
</dbReference>
<accession>A0A7S3RAT2</accession>
<evidence type="ECO:0000256" key="2">
    <source>
        <dbReference type="SAM" id="MobiDB-lite"/>
    </source>
</evidence>